<reference evidence="2" key="1">
    <citation type="submission" date="2020-01" db="EMBL/GenBank/DDBJ databases">
        <authorList>
            <person name="Rat A."/>
        </authorList>
    </citation>
    <scope>NUCLEOTIDE SEQUENCE</scope>
    <source>
        <strain evidence="2">LMG 31228</strain>
    </source>
</reference>
<evidence type="ECO:0008006" key="4">
    <source>
        <dbReference type="Google" id="ProtNLM"/>
    </source>
</evidence>
<accession>A0A9X9X7P9</accession>
<evidence type="ECO:0000256" key="1">
    <source>
        <dbReference type="SAM" id="SignalP"/>
    </source>
</evidence>
<dbReference type="EMBL" id="JAAEDL010000003">
    <property type="protein sequence ID" value="MBR0679735.1"/>
    <property type="molecule type" value="Genomic_DNA"/>
</dbReference>
<dbReference type="RefSeq" id="WP_211845086.1">
    <property type="nucleotide sequence ID" value="NZ_JAAEDL010000003.1"/>
</dbReference>
<keyword evidence="3" id="KW-1185">Reference proteome</keyword>
<feature type="chain" id="PRO_5040821692" description="Tat pathway signal protein" evidence="1">
    <location>
        <begin position="26"/>
        <end position="110"/>
    </location>
</feature>
<feature type="signal peptide" evidence="1">
    <location>
        <begin position="1"/>
        <end position="25"/>
    </location>
</feature>
<gene>
    <name evidence="2" type="ORF">GXW74_04505</name>
</gene>
<protein>
    <recommendedName>
        <fullName evidence="4">Tat pathway signal protein</fullName>
    </recommendedName>
</protein>
<evidence type="ECO:0000313" key="3">
    <source>
        <dbReference type="Proteomes" id="UP001138709"/>
    </source>
</evidence>
<organism evidence="2 3">
    <name type="scientific">Neoroseomonas eburnea</name>
    <dbReference type="NCBI Taxonomy" id="1346889"/>
    <lineage>
        <taxon>Bacteria</taxon>
        <taxon>Pseudomonadati</taxon>
        <taxon>Pseudomonadota</taxon>
        <taxon>Alphaproteobacteria</taxon>
        <taxon>Acetobacterales</taxon>
        <taxon>Acetobacteraceae</taxon>
        <taxon>Neoroseomonas</taxon>
    </lineage>
</organism>
<proteinExistence type="predicted"/>
<keyword evidence="1" id="KW-0732">Signal</keyword>
<evidence type="ECO:0000313" key="2">
    <source>
        <dbReference type="EMBL" id="MBR0679735.1"/>
    </source>
</evidence>
<comment type="caution">
    <text evidence="2">The sequence shown here is derived from an EMBL/GenBank/DDBJ whole genome shotgun (WGS) entry which is preliminary data.</text>
</comment>
<dbReference type="Proteomes" id="UP001138709">
    <property type="component" value="Unassembled WGS sequence"/>
</dbReference>
<sequence length="110" mass="11844">MTSRRALPAFAAAALALGFAGAVQAQTTDPSFRLNNRSNQTIMEVYVSSSSVSNWGQDRLGANVLAPGQSFIVRLPDGQCVNDIRIVVEGGRAIERMQINTCTLTDINYP</sequence>
<dbReference type="AlphaFoldDB" id="A0A9X9X7P9"/>
<reference evidence="2" key="2">
    <citation type="journal article" date="2021" name="Syst. Appl. Microbiol.">
        <title>Roseomonas hellenica sp. nov., isolated from roots of wild-growing Alkanna tinctoria.</title>
        <authorList>
            <person name="Rat A."/>
            <person name="Naranjo H.D."/>
            <person name="Lebbe L."/>
            <person name="Cnockaert M."/>
            <person name="Krigas N."/>
            <person name="Grigoriadou K."/>
            <person name="Maloupa E."/>
            <person name="Willems A."/>
        </authorList>
    </citation>
    <scope>NUCLEOTIDE SEQUENCE</scope>
    <source>
        <strain evidence="2">LMG 31228</strain>
    </source>
</reference>
<name>A0A9X9X7P9_9PROT</name>